<dbReference type="PANTHER" id="PTHR43400:SF7">
    <property type="entry name" value="FAD-DEPENDENT OXIDOREDUCTASE 2 FAD BINDING DOMAIN-CONTAINING PROTEIN"/>
    <property type="match status" value="1"/>
</dbReference>
<dbReference type="STRING" id="1081105.A0A167KEQ2"/>
<dbReference type="Proteomes" id="UP000243498">
    <property type="component" value="Unassembled WGS sequence"/>
</dbReference>
<keyword evidence="7" id="KW-1185">Reference proteome</keyword>
<dbReference type="PANTHER" id="PTHR43400">
    <property type="entry name" value="FUMARATE REDUCTASE"/>
    <property type="match status" value="1"/>
</dbReference>
<gene>
    <name evidence="6" type="ORF">NOR_00225</name>
</gene>
<comment type="caution">
    <text evidence="6">The sequence shown here is derived from an EMBL/GenBank/DDBJ whole genome shotgun (WGS) entry which is preliminary data.</text>
</comment>
<dbReference type="NCBIfam" id="NF006130">
    <property type="entry name" value="PRK08274.1"/>
    <property type="match status" value="1"/>
</dbReference>
<organism evidence="6 7">
    <name type="scientific">Metarhizium rileyi (strain RCEF 4871)</name>
    <name type="common">Nomuraea rileyi</name>
    <dbReference type="NCBI Taxonomy" id="1649241"/>
    <lineage>
        <taxon>Eukaryota</taxon>
        <taxon>Fungi</taxon>
        <taxon>Dikarya</taxon>
        <taxon>Ascomycota</taxon>
        <taxon>Pezizomycotina</taxon>
        <taxon>Sordariomycetes</taxon>
        <taxon>Hypocreomycetidae</taxon>
        <taxon>Hypocreales</taxon>
        <taxon>Clavicipitaceae</taxon>
        <taxon>Metarhizium</taxon>
    </lineage>
</organism>
<keyword evidence="4" id="KW-0560">Oxidoreductase</keyword>
<proteinExistence type="predicted"/>
<dbReference type="AlphaFoldDB" id="A0A167KEQ2"/>
<evidence type="ECO:0000256" key="1">
    <source>
        <dbReference type="ARBA" id="ARBA00001974"/>
    </source>
</evidence>
<protein>
    <submittedName>
        <fullName evidence="6">Tricarballylate dehydrogenase</fullName>
    </submittedName>
</protein>
<dbReference type="EMBL" id="AZHC01000001">
    <property type="protein sequence ID" value="OAA51632.1"/>
    <property type="molecule type" value="Genomic_DNA"/>
</dbReference>
<feature type="domain" description="FAD-dependent oxidoreductase 2 FAD-binding" evidence="5">
    <location>
        <begin position="1"/>
        <end position="475"/>
    </location>
</feature>
<dbReference type="InterPro" id="IPR027477">
    <property type="entry name" value="Succ_DH/fumarate_Rdtase_cat_sf"/>
</dbReference>
<reference evidence="6 7" key="1">
    <citation type="journal article" date="2016" name="Genome Biol. Evol.">
        <title>Divergent and convergent evolution of fungal pathogenicity.</title>
        <authorList>
            <person name="Shang Y."/>
            <person name="Xiao G."/>
            <person name="Zheng P."/>
            <person name="Cen K."/>
            <person name="Zhan S."/>
            <person name="Wang C."/>
        </authorList>
    </citation>
    <scope>NUCLEOTIDE SEQUENCE [LARGE SCALE GENOMIC DNA]</scope>
    <source>
        <strain evidence="6 7">RCEF 4871</strain>
    </source>
</reference>
<dbReference type="Gene3D" id="3.90.700.10">
    <property type="entry name" value="Succinate dehydrogenase/fumarate reductase flavoprotein, catalytic domain"/>
    <property type="match status" value="1"/>
</dbReference>
<sequence>MSAAISAKQAGAQSVVLIDKCPESWAGGNSYFTAGAYRAVHNGLQDVLPLVNNVSEQQAGRIVLEPYGRNDFAGDLDRVCMGRTDARLAKVLVEESLDAVRWLASLGVRFDLSFNRQAYEMDGKIKFWGGLCLKTEEGGKSLVRDLQRAASQAGVQTLWSTPFRSVKKDAKTGRLNVVVGDASPRLISTGAVIFAAGGFEANPRMRAAHLGPGWDMAMVRGTPYNTGECLEYCLRACDAVATGDWSGCHSVAWDANADAESGHREISNELTKSGYPLGLMVNAHGRRFVDEGEDMRNYTYAKFGRAILEQPDHMALQVFDAQATAWLRSEEYRPERVERITADSIEELADKCVARGLRSKDAFVQTILEYNEAVLAHRRENPSAKWDPSTKDGLSTQSTMKRLGLAKSNWALALDRAPFLAVKVTAGITFTFGGLKVDPDTAQILPVSGVSPSRALYCVGEMMGGLFYENYPGGSGLTAGTVFGRRAGKAAADDEVDHPERAGCR</sequence>
<accession>A0A167KEQ2</accession>
<dbReference type="OMA" id="WGGMSLK"/>
<evidence type="ECO:0000313" key="6">
    <source>
        <dbReference type="EMBL" id="OAA51632.1"/>
    </source>
</evidence>
<evidence type="ECO:0000259" key="5">
    <source>
        <dbReference type="Pfam" id="PF00890"/>
    </source>
</evidence>
<dbReference type="SUPFAM" id="SSF56425">
    <property type="entry name" value="Succinate dehydrogenase/fumarate reductase flavoprotein, catalytic domain"/>
    <property type="match status" value="1"/>
</dbReference>
<dbReference type="InterPro" id="IPR036188">
    <property type="entry name" value="FAD/NAD-bd_sf"/>
</dbReference>
<name>A0A167KEQ2_METRR</name>
<dbReference type="InterPro" id="IPR003953">
    <property type="entry name" value="FAD-dep_OxRdtase_2_FAD-bd"/>
</dbReference>
<dbReference type="Gene3D" id="3.50.50.60">
    <property type="entry name" value="FAD/NAD(P)-binding domain"/>
    <property type="match status" value="1"/>
</dbReference>
<evidence type="ECO:0000256" key="2">
    <source>
        <dbReference type="ARBA" id="ARBA00022630"/>
    </source>
</evidence>
<comment type="cofactor">
    <cofactor evidence="1">
        <name>FAD</name>
        <dbReference type="ChEBI" id="CHEBI:57692"/>
    </cofactor>
</comment>
<dbReference type="InterPro" id="IPR050315">
    <property type="entry name" value="FAD-oxidoreductase_2"/>
</dbReference>
<evidence type="ECO:0000256" key="3">
    <source>
        <dbReference type="ARBA" id="ARBA00022827"/>
    </source>
</evidence>
<dbReference type="OrthoDB" id="7777654at2759"/>
<keyword evidence="3" id="KW-0274">FAD</keyword>
<keyword evidence="2" id="KW-0285">Flavoprotein</keyword>
<dbReference type="Pfam" id="PF00890">
    <property type="entry name" value="FAD_binding_2"/>
    <property type="match status" value="1"/>
</dbReference>
<evidence type="ECO:0000256" key="4">
    <source>
        <dbReference type="ARBA" id="ARBA00023002"/>
    </source>
</evidence>
<evidence type="ECO:0000313" key="7">
    <source>
        <dbReference type="Proteomes" id="UP000243498"/>
    </source>
</evidence>
<dbReference type="GO" id="GO:0016491">
    <property type="term" value="F:oxidoreductase activity"/>
    <property type="evidence" value="ECO:0007669"/>
    <property type="project" value="UniProtKB-KW"/>
</dbReference>
<dbReference type="SUPFAM" id="SSF51905">
    <property type="entry name" value="FAD/NAD(P)-binding domain"/>
    <property type="match status" value="1"/>
</dbReference>